<gene>
    <name evidence="3" type="ORF">GGR27_003446</name>
</gene>
<dbReference type="Proteomes" id="UP000770785">
    <property type="component" value="Unassembled WGS sequence"/>
</dbReference>
<evidence type="ECO:0000313" key="4">
    <source>
        <dbReference type="Proteomes" id="UP000770785"/>
    </source>
</evidence>
<feature type="signal peptide" evidence="1">
    <location>
        <begin position="1"/>
        <end position="23"/>
    </location>
</feature>
<comment type="caution">
    <text evidence="3">The sequence shown here is derived from an EMBL/GenBank/DDBJ whole genome shotgun (WGS) entry which is preliminary data.</text>
</comment>
<dbReference type="InterPro" id="IPR024079">
    <property type="entry name" value="MetalloPept_cat_dom_sf"/>
</dbReference>
<evidence type="ECO:0000313" key="3">
    <source>
        <dbReference type="EMBL" id="NJC27927.1"/>
    </source>
</evidence>
<evidence type="ECO:0000259" key="2">
    <source>
        <dbReference type="Pfam" id="PF05572"/>
    </source>
</evidence>
<dbReference type="InterPro" id="IPR008754">
    <property type="entry name" value="Peptidase_M43"/>
</dbReference>
<dbReference type="RefSeq" id="WP_168039484.1">
    <property type="nucleotide sequence ID" value="NZ_JAATJH010000007.1"/>
</dbReference>
<dbReference type="Pfam" id="PF05572">
    <property type="entry name" value="Peptidase_M43"/>
    <property type="match status" value="1"/>
</dbReference>
<dbReference type="SUPFAM" id="SSF55486">
    <property type="entry name" value="Metalloproteases ('zincins'), catalytic domain"/>
    <property type="match status" value="1"/>
</dbReference>
<dbReference type="EMBL" id="JAATJH010000007">
    <property type="protein sequence ID" value="NJC27927.1"/>
    <property type="molecule type" value="Genomic_DNA"/>
</dbReference>
<protein>
    <recommendedName>
        <fullName evidence="2">Peptidase M43 pregnancy-associated plasma-A domain-containing protein</fullName>
    </recommendedName>
</protein>
<organism evidence="3 4">
    <name type="scientific">Neolewinella antarctica</name>
    <dbReference type="NCBI Taxonomy" id="442734"/>
    <lineage>
        <taxon>Bacteria</taxon>
        <taxon>Pseudomonadati</taxon>
        <taxon>Bacteroidota</taxon>
        <taxon>Saprospiria</taxon>
        <taxon>Saprospirales</taxon>
        <taxon>Lewinellaceae</taxon>
        <taxon>Neolewinella</taxon>
    </lineage>
</organism>
<sequence length="424" mass="47905">MRSVYFPLLLFPLLIFACRSPLATPQVMSKRVAAGDFEYVRHRFDSIQRPLNFEFPRQRNYDNTAYLPDTTHADYLPVRNVLLNFHVMNSADTVYDFYGAKATEYITYLLSFSNKKFNNNPRSWLQPDSMDVPALPTRIQFKLATDPATGRPAIYEHYDDELYDYRHDNPGRNRGDMAVVKKYAVRTERELNIFLMGPPWAGPQPVGPPSPGSGIFLGDAVKLTDPLSGKSPAWELRKVFTHEVGHALGLWHAWGKSDGCDDTPAHANLSWKLKKRGPGVSSNNLMDYSPNQEALTPCQIGRMQARMADPTSKQRRWVRRDWCEYRPEKRVVIDENVTFDGARDFNSDVLVRAGFTLTVNNRFHLPLGAKILVEPGARLVLGPDAILHNDCGDNWGGVEVGVLNKTLRGEVVADPRATVLNETT</sequence>
<proteinExistence type="predicted"/>
<feature type="chain" id="PRO_5046364322" description="Peptidase M43 pregnancy-associated plasma-A domain-containing protein" evidence="1">
    <location>
        <begin position="24"/>
        <end position="424"/>
    </location>
</feature>
<feature type="domain" description="Peptidase M43 pregnancy-associated plasma-A" evidence="2">
    <location>
        <begin position="235"/>
        <end position="307"/>
    </location>
</feature>
<evidence type="ECO:0000256" key="1">
    <source>
        <dbReference type="SAM" id="SignalP"/>
    </source>
</evidence>
<name>A0ABX0XFC3_9BACT</name>
<dbReference type="Gene3D" id="3.40.390.10">
    <property type="entry name" value="Collagenase (Catalytic Domain)"/>
    <property type="match status" value="1"/>
</dbReference>
<dbReference type="PROSITE" id="PS51257">
    <property type="entry name" value="PROKAR_LIPOPROTEIN"/>
    <property type="match status" value="1"/>
</dbReference>
<keyword evidence="4" id="KW-1185">Reference proteome</keyword>
<accession>A0ABX0XFC3</accession>
<reference evidence="3 4" key="1">
    <citation type="submission" date="2020-03" db="EMBL/GenBank/DDBJ databases">
        <title>Genomic Encyclopedia of Type Strains, Phase IV (KMG-IV): sequencing the most valuable type-strain genomes for metagenomic binning, comparative biology and taxonomic classification.</title>
        <authorList>
            <person name="Goeker M."/>
        </authorList>
    </citation>
    <scope>NUCLEOTIDE SEQUENCE [LARGE SCALE GENOMIC DNA]</scope>
    <source>
        <strain evidence="3 4">DSM 105096</strain>
    </source>
</reference>
<keyword evidence="1" id="KW-0732">Signal</keyword>